<organism evidence="1">
    <name type="scientific">marine sediment metagenome</name>
    <dbReference type="NCBI Taxonomy" id="412755"/>
    <lineage>
        <taxon>unclassified sequences</taxon>
        <taxon>metagenomes</taxon>
        <taxon>ecological metagenomes</taxon>
    </lineage>
</organism>
<dbReference type="EMBL" id="LAZR01006840">
    <property type="protein sequence ID" value="KKM89292.1"/>
    <property type="molecule type" value="Genomic_DNA"/>
</dbReference>
<evidence type="ECO:0000313" key="1">
    <source>
        <dbReference type="EMBL" id="KKM89292.1"/>
    </source>
</evidence>
<dbReference type="InterPro" id="IPR012337">
    <property type="entry name" value="RNaseH-like_sf"/>
</dbReference>
<protein>
    <recommendedName>
        <fullName evidence="2">Piwi domain-containing protein</fullName>
    </recommendedName>
</protein>
<gene>
    <name evidence="1" type="ORF">LCGC14_1250160</name>
</gene>
<sequence length="341" mass="40288">EPDVIIISIPKEILKSCRSKEFKYTTRIYIVKRQFDLGLENVKEGYNFHHIIKVIGMKYGLPTQLIYPNTLTPNPKVKGKQDLAVIAWNLTVALLYKANEVPWKYFGFPENTCFVGISFHKEFDDNDKQITRASVAQTFLSDGKDIVLRGKRFEWDRLISNNPHMNKEYTIGLMEEILLKYKEHWNKFPERVVIHKSSEYWPDEAKGFEIALKEVNKVDLITLLKTDVRFYRLEQQPIVRGTFINLFGRYYLYNVGYIPCLEEYPGARIPSPIEIKFFRNNEDKIKICKEIMALARLNWNNIDYSTKYPVTLTFSRRAGEILSEYRAKSLKLIPDKYRYYM</sequence>
<dbReference type="AlphaFoldDB" id="A0A0F9P7A7"/>
<accession>A0A0F9P7A7</accession>
<feature type="non-terminal residue" evidence="1">
    <location>
        <position position="1"/>
    </location>
</feature>
<evidence type="ECO:0008006" key="2">
    <source>
        <dbReference type="Google" id="ProtNLM"/>
    </source>
</evidence>
<name>A0A0F9P7A7_9ZZZZ</name>
<proteinExistence type="predicted"/>
<dbReference type="Gene3D" id="3.30.420.10">
    <property type="entry name" value="Ribonuclease H-like superfamily/Ribonuclease H"/>
    <property type="match status" value="1"/>
</dbReference>
<comment type="caution">
    <text evidence="1">The sequence shown here is derived from an EMBL/GenBank/DDBJ whole genome shotgun (WGS) entry which is preliminary data.</text>
</comment>
<dbReference type="SUPFAM" id="SSF53098">
    <property type="entry name" value="Ribonuclease H-like"/>
    <property type="match status" value="1"/>
</dbReference>
<reference evidence="1" key="1">
    <citation type="journal article" date="2015" name="Nature">
        <title>Complex archaea that bridge the gap between prokaryotes and eukaryotes.</title>
        <authorList>
            <person name="Spang A."/>
            <person name="Saw J.H."/>
            <person name="Jorgensen S.L."/>
            <person name="Zaremba-Niedzwiedzka K."/>
            <person name="Martijn J."/>
            <person name="Lind A.E."/>
            <person name="van Eijk R."/>
            <person name="Schleper C."/>
            <person name="Guy L."/>
            <person name="Ettema T.J."/>
        </authorList>
    </citation>
    <scope>NUCLEOTIDE SEQUENCE</scope>
</reference>
<dbReference type="InterPro" id="IPR036397">
    <property type="entry name" value="RNaseH_sf"/>
</dbReference>
<dbReference type="GO" id="GO:0003676">
    <property type="term" value="F:nucleic acid binding"/>
    <property type="evidence" value="ECO:0007669"/>
    <property type="project" value="InterPro"/>
</dbReference>